<dbReference type="EMBL" id="LXQA010183511">
    <property type="protein sequence ID" value="MCI30959.1"/>
    <property type="molecule type" value="Genomic_DNA"/>
</dbReference>
<dbReference type="Proteomes" id="UP000265520">
    <property type="component" value="Unassembled WGS sequence"/>
</dbReference>
<evidence type="ECO:0000313" key="2">
    <source>
        <dbReference type="Proteomes" id="UP000265520"/>
    </source>
</evidence>
<reference evidence="1 2" key="1">
    <citation type="journal article" date="2018" name="Front. Plant Sci.">
        <title>Red Clover (Trifolium pratense) and Zigzag Clover (T. medium) - A Picture of Genomic Similarities and Differences.</title>
        <authorList>
            <person name="Dluhosova J."/>
            <person name="Istvanek J."/>
            <person name="Nedelnik J."/>
            <person name="Repkova J."/>
        </authorList>
    </citation>
    <scope>NUCLEOTIDE SEQUENCE [LARGE SCALE GENOMIC DNA]</scope>
    <source>
        <strain evidence="2">cv. 10/8</strain>
        <tissue evidence="1">Leaf</tissue>
    </source>
</reference>
<keyword evidence="2" id="KW-1185">Reference proteome</keyword>
<sequence>MCLRGTRRQAKLAVSAIVSLGFEYSVVSKLVE</sequence>
<accession>A0A392R402</accession>
<dbReference type="AlphaFoldDB" id="A0A392R402"/>
<proteinExistence type="predicted"/>
<name>A0A392R402_9FABA</name>
<evidence type="ECO:0000313" key="1">
    <source>
        <dbReference type="EMBL" id="MCI30959.1"/>
    </source>
</evidence>
<organism evidence="1 2">
    <name type="scientific">Trifolium medium</name>
    <dbReference type="NCBI Taxonomy" id="97028"/>
    <lineage>
        <taxon>Eukaryota</taxon>
        <taxon>Viridiplantae</taxon>
        <taxon>Streptophyta</taxon>
        <taxon>Embryophyta</taxon>
        <taxon>Tracheophyta</taxon>
        <taxon>Spermatophyta</taxon>
        <taxon>Magnoliopsida</taxon>
        <taxon>eudicotyledons</taxon>
        <taxon>Gunneridae</taxon>
        <taxon>Pentapetalae</taxon>
        <taxon>rosids</taxon>
        <taxon>fabids</taxon>
        <taxon>Fabales</taxon>
        <taxon>Fabaceae</taxon>
        <taxon>Papilionoideae</taxon>
        <taxon>50 kb inversion clade</taxon>
        <taxon>NPAAA clade</taxon>
        <taxon>Hologalegina</taxon>
        <taxon>IRL clade</taxon>
        <taxon>Trifolieae</taxon>
        <taxon>Trifolium</taxon>
    </lineage>
</organism>
<comment type="caution">
    <text evidence="1">The sequence shown here is derived from an EMBL/GenBank/DDBJ whole genome shotgun (WGS) entry which is preliminary data.</text>
</comment>
<feature type="non-terminal residue" evidence="1">
    <location>
        <position position="32"/>
    </location>
</feature>
<protein>
    <submittedName>
        <fullName evidence="1">Uncharacterized protein</fullName>
    </submittedName>
</protein>